<evidence type="ECO:0000256" key="2">
    <source>
        <dbReference type="ARBA" id="ARBA00010617"/>
    </source>
</evidence>
<keyword evidence="3 7" id="KW-0479">Metal-binding</keyword>
<dbReference type="GO" id="GO:0004497">
    <property type="term" value="F:monooxygenase activity"/>
    <property type="evidence" value="ECO:0007669"/>
    <property type="project" value="UniProtKB-KW"/>
</dbReference>
<reference evidence="9" key="1">
    <citation type="submission" date="2021-06" db="EMBL/GenBank/DDBJ databases">
        <authorList>
            <person name="Kallberg Y."/>
            <person name="Tangrot J."/>
            <person name="Rosling A."/>
        </authorList>
    </citation>
    <scope>NUCLEOTIDE SEQUENCE</scope>
    <source>
        <strain evidence="9">MA453B</strain>
    </source>
</reference>
<dbReference type="PRINTS" id="PR00463">
    <property type="entry name" value="EP450I"/>
</dbReference>
<feature type="non-terminal residue" evidence="9">
    <location>
        <position position="164"/>
    </location>
</feature>
<keyword evidence="8" id="KW-0560">Oxidoreductase</keyword>
<dbReference type="EMBL" id="CAJVPY010040925">
    <property type="protein sequence ID" value="CAG8806182.1"/>
    <property type="molecule type" value="Genomic_DNA"/>
</dbReference>
<evidence type="ECO:0000313" key="9">
    <source>
        <dbReference type="EMBL" id="CAG8806182.1"/>
    </source>
</evidence>
<dbReference type="PROSITE" id="PS00086">
    <property type="entry name" value="CYTOCHROME_P450"/>
    <property type="match status" value="1"/>
</dbReference>
<dbReference type="SUPFAM" id="SSF48264">
    <property type="entry name" value="Cytochrome P450"/>
    <property type="match status" value="1"/>
</dbReference>
<organism evidence="9 10">
    <name type="scientific">Dentiscutata erythropus</name>
    <dbReference type="NCBI Taxonomy" id="1348616"/>
    <lineage>
        <taxon>Eukaryota</taxon>
        <taxon>Fungi</taxon>
        <taxon>Fungi incertae sedis</taxon>
        <taxon>Mucoromycota</taxon>
        <taxon>Glomeromycotina</taxon>
        <taxon>Glomeromycetes</taxon>
        <taxon>Diversisporales</taxon>
        <taxon>Gigasporaceae</taxon>
        <taxon>Dentiscutata</taxon>
    </lineage>
</organism>
<accession>A0A9N9K1A2</accession>
<dbReference type="PANTHER" id="PTHR24291:SF189">
    <property type="entry name" value="CYTOCHROME P450 4C3-RELATED"/>
    <property type="match status" value="1"/>
</dbReference>
<dbReference type="PANTHER" id="PTHR24291">
    <property type="entry name" value="CYTOCHROME P450 FAMILY 4"/>
    <property type="match status" value="1"/>
</dbReference>
<keyword evidence="5 7" id="KW-0408">Iron</keyword>
<evidence type="ECO:0000256" key="6">
    <source>
        <dbReference type="ARBA" id="ARBA00023136"/>
    </source>
</evidence>
<dbReference type="InterPro" id="IPR002401">
    <property type="entry name" value="Cyt_P450_E_grp-I"/>
</dbReference>
<comment type="similarity">
    <text evidence="2 8">Belongs to the cytochrome P450 family.</text>
</comment>
<keyword evidence="4" id="KW-0256">Endoplasmic reticulum</keyword>
<dbReference type="Proteomes" id="UP000789405">
    <property type="component" value="Unassembled WGS sequence"/>
</dbReference>
<name>A0A9N9K1A2_9GLOM</name>
<comment type="subcellular location">
    <subcellularLocation>
        <location evidence="1">Endoplasmic reticulum membrane</location>
    </subcellularLocation>
</comment>
<dbReference type="InterPro" id="IPR050196">
    <property type="entry name" value="Cytochrome_P450_Monoox"/>
</dbReference>
<dbReference type="OrthoDB" id="1470350at2759"/>
<evidence type="ECO:0000256" key="4">
    <source>
        <dbReference type="ARBA" id="ARBA00022824"/>
    </source>
</evidence>
<comment type="caution">
    <text evidence="9">The sequence shown here is derived from an EMBL/GenBank/DDBJ whole genome shotgun (WGS) entry which is preliminary data.</text>
</comment>
<dbReference type="Pfam" id="PF00067">
    <property type="entry name" value="p450"/>
    <property type="match status" value="1"/>
</dbReference>
<evidence type="ECO:0000256" key="8">
    <source>
        <dbReference type="RuleBase" id="RU000461"/>
    </source>
</evidence>
<sequence length="164" mass="19205">NLNVKMKLLEEIKTVFKDDLTRPITLDDLNKLRYCEVIIKETSRIRPAVPLVSRYTNHADEIAGYSWPSTTNTLFIMYVRGINNNPWYWKDPEKFIPERFYESQEIKNHKFSFSMFGGGLRLCVGQNIAMLQMKLLLALLYRKVDIELVDMNAPLRIRNSTSTI</sequence>
<feature type="binding site" description="axial binding residue" evidence="7">
    <location>
        <position position="123"/>
    </location>
    <ligand>
        <name>heme</name>
        <dbReference type="ChEBI" id="CHEBI:30413"/>
    </ligand>
    <ligandPart>
        <name>Fe</name>
        <dbReference type="ChEBI" id="CHEBI:18248"/>
    </ligandPart>
</feature>
<proteinExistence type="inferred from homology"/>
<dbReference type="InterPro" id="IPR001128">
    <property type="entry name" value="Cyt_P450"/>
</dbReference>
<evidence type="ECO:0000313" key="10">
    <source>
        <dbReference type="Proteomes" id="UP000789405"/>
    </source>
</evidence>
<gene>
    <name evidence="9" type="ORF">DERYTH_LOCUS24420</name>
</gene>
<dbReference type="GO" id="GO:0005506">
    <property type="term" value="F:iron ion binding"/>
    <property type="evidence" value="ECO:0007669"/>
    <property type="project" value="InterPro"/>
</dbReference>
<evidence type="ECO:0000256" key="5">
    <source>
        <dbReference type="ARBA" id="ARBA00023004"/>
    </source>
</evidence>
<evidence type="ECO:0000256" key="1">
    <source>
        <dbReference type="ARBA" id="ARBA00004586"/>
    </source>
</evidence>
<evidence type="ECO:0000256" key="3">
    <source>
        <dbReference type="ARBA" id="ARBA00022723"/>
    </source>
</evidence>
<protein>
    <submittedName>
        <fullName evidence="9">18176_t:CDS:1</fullName>
    </submittedName>
</protein>
<keyword evidence="6" id="KW-0472">Membrane</keyword>
<keyword evidence="7 8" id="KW-0349">Heme</keyword>
<dbReference type="GO" id="GO:0020037">
    <property type="term" value="F:heme binding"/>
    <property type="evidence" value="ECO:0007669"/>
    <property type="project" value="InterPro"/>
</dbReference>
<feature type="non-terminal residue" evidence="9">
    <location>
        <position position="1"/>
    </location>
</feature>
<keyword evidence="8" id="KW-0503">Monooxygenase</keyword>
<dbReference type="InterPro" id="IPR036396">
    <property type="entry name" value="Cyt_P450_sf"/>
</dbReference>
<dbReference type="GO" id="GO:0016705">
    <property type="term" value="F:oxidoreductase activity, acting on paired donors, with incorporation or reduction of molecular oxygen"/>
    <property type="evidence" value="ECO:0007669"/>
    <property type="project" value="InterPro"/>
</dbReference>
<keyword evidence="10" id="KW-1185">Reference proteome</keyword>
<evidence type="ECO:0000256" key="7">
    <source>
        <dbReference type="PIRSR" id="PIRSR602401-1"/>
    </source>
</evidence>
<dbReference type="Gene3D" id="1.10.630.10">
    <property type="entry name" value="Cytochrome P450"/>
    <property type="match status" value="1"/>
</dbReference>
<comment type="cofactor">
    <cofactor evidence="7">
        <name>heme</name>
        <dbReference type="ChEBI" id="CHEBI:30413"/>
    </cofactor>
</comment>
<dbReference type="AlphaFoldDB" id="A0A9N9K1A2"/>
<dbReference type="GO" id="GO:0005789">
    <property type="term" value="C:endoplasmic reticulum membrane"/>
    <property type="evidence" value="ECO:0007669"/>
    <property type="project" value="UniProtKB-SubCell"/>
</dbReference>
<dbReference type="InterPro" id="IPR017972">
    <property type="entry name" value="Cyt_P450_CS"/>
</dbReference>